<evidence type="ECO:0008006" key="4">
    <source>
        <dbReference type="Google" id="ProtNLM"/>
    </source>
</evidence>
<feature type="region of interest" description="Disordered" evidence="1">
    <location>
        <begin position="357"/>
        <end position="379"/>
    </location>
</feature>
<name>A0A6I3T434_9BURK</name>
<dbReference type="Pfam" id="PF13646">
    <property type="entry name" value="HEAT_2"/>
    <property type="match status" value="1"/>
</dbReference>
<comment type="caution">
    <text evidence="2">The sequence shown here is derived from an EMBL/GenBank/DDBJ whole genome shotgun (WGS) entry which is preliminary data.</text>
</comment>
<dbReference type="EMBL" id="WNKZ01000137">
    <property type="protein sequence ID" value="MTV56169.1"/>
    <property type="molecule type" value="Genomic_DNA"/>
</dbReference>
<sequence>MSLITQTFPVIEALVARHAEDAAFYWSQLDGAIRSPTLRLDRLHHFNGLLDAHLDGLVVAGSQGWQPAMAALTRWKKPGEAFVCTWLAAQGTGRQRLDEVLEVAKVSPQNVLRGMISALAWLPPGCAAPVIGQWGHAAMVPVAQVAALRAVALIGPEAVAALGSPLPDFLVCADSHVRAAACRALAGGHHGATVAALRDALADADVAVRAEAAIALGKGQDAARALPVLLRCVIDQAHTCAAATGWHRMQAARRLDRWVRELAWLTPFGMPDTGAMLAILPPRTALTFALVHGDPSHLGFVARLAGEPEVSRYAGWVWQSLTGIDLAEAGLALPEPPPSALARDELITEARLDADNGLPQPDSAALSGHPASQSPVASHAGPVLLGRSLDRQHALDVLQGGPQALRLLAARTLGVTVRGPVHPQLAALGWMRAESAEGNR</sequence>
<gene>
    <name evidence="2" type="ORF">GM672_25930</name>
</gene>
<dbReference type="AlphaFoldDB" id="A0A6I3T434"/>
<accession>A0A6I3T434</accession>
<evidence type="ECO:0000256" key="1">
    <source>
        <dbReference type="SAM" id="MobiDB-lite"/>
    </source>
</evidence>
<dbReference type="RefSeq" id="WP_155473408.1">
    <property type="nucleotide sequence ID" value="NZ_WNKZ01000137.1"/>
</dbReference>
<reference evidence="2 3" key="1">
    <citation type="submission" date="2019-11" db="EMBL/GenBank/DDBJ databases">
        <title>Type strains purchased from KCTC, JCM and DSMZ.</title>
        <authorList>
            <person name="Lu H."/>
        </authorList>
    </citation>
    <scope>NUCLEOTIDE SEQUENCE [LARGE SCALE GENOMIC DNA]</scope>
    <source>
        <strain evidence="2 3">KCTC 52429</strain>
    </source>
</reference>
<proteinExistence type="predicted"/>
<dbReference type="OrthoDB" id="8089803at2"/>
<dbReference type="SUPFAM" id="SSF48371">
    <property type="entry name" value="ARM repeat"/>
    <property type="match status" value="1"/>
</dbReference>
<evidence type="ECO:0000313" key="3">
    <source>
        <dbReference type="Proteomes" id="UP000430634"/>
    </source>
</evidence>
<evidence type="ECO:0000313" key="2">
    <source>
        <dbReference type="EMBL" id="MTV56169.1"/>
    </source>
</evidence>
<protein>
    <recommendedName>
        <fullName evidence="4">TIGR02270 family protein</fullName>
    </recommendedName>
</protein>
<dbReference type="Proteomes" id="UP000430634">
    <property type="component" value="Unassembled WGS sequence"/>
</dbReference>
<dbReference type="InterPro" id="IPR011989">
    <property type="entry name" value="ARM-like"/>
</dbReference>
<organism evidence="2 3">
    <name type="scientific">Pseudoduganella buxea</name>
    <dbReference type="NCBI Taxonomy" id="1949069"/>
    <lineage>
        <taxon>Bacteria</taxon>
        <taxon>Pseudomonadati</taxon>
        <taxon>Pseudomonadota</taxon>
        <taxon>Betaproteobacteria</taxon>
        <taxon>Burkholderiales</taxon>
        <taxon>Oxalobacteraceae</taxon>
        <taxon>Telluria group</taxon>
        <taxon>Pseudoduganella</taxon>
    </lineage>
</organism>
<dbReference type="InterPro" id="IPR016024">
    <property type="entry name" value="ARM-type_fold"/>
</dbReference>
<dbReference type="Gene3D" id="1.25.10.10">
    <property type="entry name" value="Leucine-rich Repeat Variant"/>
    <property type="match status" value="1"/>
</dbReference>